<dbReference type="EMBL" id="KF900875">
    <property type="protein sequence ID" value="AIF09885.1"/>
    <property type="molecule type" value="Genomic_DNA"/>
</dbReference>
<feature type="transmembrane region" description="Helical" evidence="1">
    <location>
        <begin position="36"/>
        <end position="57"/>
    </location>
</feature>
<accession>A0A075H3Y0</accession>
<evidence type="ECO:0000313" key="2">
    <source>
        <dbReference type="EMBL" id="AIF09885.1"/>
    </source>
</evidence>
<keyword evidence="1" id="KW-0472">Membrane</keyword>
<protein>
    <submittedName>
        <fullName evidence="2">Uncharacterized protein</fullName>
    </submittedName>
</protein>
<proteinExistence type="predicted"/>
<reference evidence="2" key="1">
    <citation type="journal article" date="2014" name="Genome Biol. Evol.">
        <title>Pangenome evidence for extensive interdomain horizontal transfer affecting lineage core and shell genes in uncultured planktonic thaumarchaeota and euryarchaeota.</title>
        <authorList>
            <person name="Deschamps P."/>
            <person name="Zivanovic Y."/>
            <person name="Moreira D."/>
            <person name="Rodriguez-Valera F."/>
            <person name="Lopez-Garcia P."/>
        </authorList>
    </citation>
    <scope>NUCLEOTIDE SEQUENCE</scope>
</reference>
<dbReference type="AlphaFoldDB" id="A0A075H3Y0"/>
<keyword evidence="1" id="KW-1133">Transmembrane helix</keyword>
<organism evidence="2">
    <name type="scientific">uncultured marine thaumarchaeote KM3_41_D11</name>
    <dbReference type="NCBI Taxonomy" id="1456145"/>
    <lineage>
        <taxon>Archaea</taxon>
        <taxon>Nitrososphaerota</taxon>
        <taxon>environmental samples</taxon>
    </lineage>
</organism>
<name>A0A075H3Y0_9ARCH</name>
<sequence>MVDWIQKRSKNIIVIHAIRNTKVDQKLSMRPPTNRYLKICFLLKGVNIFVLHVVLPLQNIENSKNLMN</sequence>
<keyword evidence="1" id="KW-0812">Transmembrane</keyword>
<evidence type="ECO:0000256" key="1">
    <source>
        <dbReference type="SAM" id="Phobius"/>
    </source>
</evidence>